<reference evidence="1 2" key="1">
    <citation type="journal article" date="2018" name="J. Invertebr. Pathol.">
        <title>New genotyping method for the causative agent of crayfish plague (Aphanomyces astaci) based on whole genome data.</title>
        <authorList>
            <person name="Minardi D."/>
            <person name="Studholme D.J."/>
            <person name="van der Giezen M."/>
            <person name="Pretto T."/>
            <person name="Oidtmann B."/>
        </authorList>
    </citation>
    <scope>NUCLEOTIDE SEQUENCE [LARGE SCALE GENOMIC DNA]</scope>
    <source>
        <strain evidence="1 2">KB13</strain>
    </source>
</reference>
<name>A0A9X8HAZ2_APHAT</name>
<protein>
    <recommendedName>
        <fullName evidence="3">AMP-dependent synthetase/ligase domain-containing protein</fullName>
    </recommendedName>
</protein>
<dbReference type="InterPro" id="IPR015421">
    <property type="entry name" value="PyrdxlP-dep_Trfase_major"/>
</dbReference>
<evidence type="ECO:0000313" key="2">
    <source>
        <dbReference type="Proteomes" id="UP000275652"/>
    </source>
</evidence>
<dbReference type="InterPro" id="IPR015424">
    <property type="entry name" value="PyrdxlP-dep_Trfase"/>
</dbReference>
<comment type="caution">
    <text evidence="1">The sequence shown here is derived from an EMBL/GenBank/DDBJ whole genome shotgun (WGS) entry which is preliminary data.</text>
</comment>
<dbReference type="Gene3D" id="3.40.50.12780">
    <property type="entry name" value="N-terminal domain of ligase-like"/>
    <property type="match status" value="1"/>
</dbReference>
<dbReference type="Proteomes" id="UP000275652">
    <property type="component" value="Unassembled WGS sequence"/>
</dbReference>
<gene>
    <name evidence="1" type="ORF">DYB28_002407</name>
</gene>
<dbReference type="AlphaFoldDB" id="A0A9X8HAZ2"/>
<dbReference type="Gene3D" id="3.40.640.10">
    <property type="entry name" value="Type I PLP-dependent aspartate aminotransferase-like (Major domain)"/>
    <property type="match status" value="1"/>
</dbReference>
<sequence length="173" mass="19230">MLCYPPGVDFAKGFWGCLYASAMTIHPTCPPYPDTFATDLPRFNRMVADSGAARVILTTQKYHLATTMAKAKSVCHGTLHSGLILLGLTPQRSTVHTAWPKPTDDDRIEWLSGAAILLFPHNDVATADRILRSVRHKYRRVLIVIEGEHSMGGDLPDLPVFVALKRRTSSIYR</sequence>
<accession>A0A9X8HAZ2</accession>
<organism evidence="1 2">
    <name type="scientific">Aphanomyces astaci</name>
    <name type="common">Crayfish plague agent</name>
    <dbReference type="NCBI Taxonomy" id="112090"/>
    <lineage>
        <taxon>Eukaryota</taxon>
        <taxon>Sar</taxon>
        <taxon>Stramenopiles</taxon>
        <taxon>Oomycota</taxon>
        <taxon>Saprolegniomycetes</taxon>
        <taxon>Saprolegniales</taxon>
        <taxon>Verrucalvaceae</taxon>
        <taxon>Aphanomyces</taxon>
    </lineage>
</organism>
<dbReference type="InterPro" id="IPR042099">
    <property type="entry name" value="ANL_N_sf"/>
</dbReference>
<proteinExistence type="predicted"/>
<evidence type="ECO:0008006" key="3">
    <source>
        <dbReference type="Google" id="ProtNLM"/>
    </source>
</evidence>
<dbReference type="SUPFAM" id="SSF53383">
    <property type="entry name" value="PLP-dependent transferases"/>
    <property type="match status" value="1"/>
</dbReference>
<dbReference type="EMBL" id="QUTI01022970">
    <property type="protein sequence ID" value="RLO07719.1"/>
    <property type="molecule type" value="Genomic_DNA"/>
</dbReference>
<evidence type="ECO:0000313" key="1">
    <source>
        <dbReference type="EMBL" id="RLO07719.1"/>
    </source>
</evidence>